<evidence type="ECO:0000259" key="1">
    <source>
        <dbReference type="Pfam" id="PF04253"/>
    </source>
</evidence>
<keyword evidence="3" id="KW-1185">Reference proteome</keyword>
<dbReference type="Gene3D" id="3.40.630.10">
    <property type="entry name" value="Zn peptidases"/>
    <property type="match status" value="1"/>
</dbReference>
<dbReference type="SUPFAM" id="SSF47672">
    <property type="entry name" value="Transferrin receptor-like dimerisation domain"/>
    <property type="match status" value="1"/>
</dbReference>
<dbReference type="Proteomes" id="UP000271098">
    <property type="component" value="Unassembled WGS sequence"/>
</dbReference>
<evidence type="ECO:0000313" key="2">
    <source>
        <dbReference type="EMBL" id="VDN28709.1"/>
    </source>
</evidence>
<dbReference type="Pfam" id="PF04253">
    <property type="entry name" value="TFR_dimer"/>
    <property type="match status" value="1"/>
</dbReference>
<sequence>MYWKSAHFFFYFTPFRIKSPNKLEVKAERKTLLDSWRFYDPKGPIPGDRSIPGIGMPGSGSDFQRFITYLGIPVIDMKLESAPIYTYMLYHTMYEIPWFLDNFVDENYDALSAVGQLWLEIGRDLADSLIIPFNLHDYGLALADFISKMDQQLEHIGIPNAIGFRAYRLVLSNLRGALKRFQVVADVVQEIIQHVEQAFIAEQGIYDERPEYRHLIFSSSSYNEYGNFPFAGILDPALNWRNAFVAGDSQKADYWLKIVRIGFSKLHYAIESATLTITMDGFYD</sequence>
<dbReference type="PANTHER" id="PTHR10404:SF46">
    <property type="entry name" value="VACUOLAR PROTEIN SORTING-ASSOCIATED PROTEIN 70"/>
    <property type="match status" value="1"/>
</dbReference>
<dbReference type="EMBL" id="UYRT01084338">
    <property type="protein sequence ID" value="VDN28709.1"/>
    <property type="molecule type" value="Genomic_DNA"/>
</dbReference>
<organism evidence="2 3">
    <name type="scientific">Gongylonema pulchrum</name>
    <dbReference type="NCBI Taxonomy" id="637853"/>
    <lineage>
        <taxon>Eukaryota</taxon>
        <taxon>Metazoa</taxon>
        <taxon>Ecdysozoa</taxon>
        <taxon>Nematoda</taxon>
        <taxon>Chromadorea</taxon>
        <taxon>Rhabditida</taxon>
        <taxon>Spirurina</taxon>
        <taxon>Spiruromorpha</taxon>
        <taxon>Spiruroidea</taxon>
        <taxon>Gongylonematidae</taxon>
        <taxon>Gongylonema</taxon>
    </lineage>
</organism>
<dbReference type="OrthoDB" id="5842410at2759"/>
<dbReference type="InterPro" id="IPR007365">
    <property type="entry name" value="TFR-like_dimer_dom"/>
</dbReference>
<proteinExistence type="predicted"/>
<dbReference type="SUPFAM" id="SSF53187">
    <property type="entry name" value="Zn-dependent exopeptidases"/>
    <property type="match status" value="1"/>
</dbReference>
<dbReference type="AlphaFoldDB" id="A0A3P7QE57"/>
<protein>
    <recommendedName>
        <fullName evidence="1">Transferrin receptor-like dimerisation domain-containing protein</fullName>
    </recommendedName>
</protein>
<feature type="domain" description="Transferrin receptor-like dimerisation" evidence="1">
    <location>
        <begin position="192"/>
        <end position="260"/>
    </location>
</feature>
<evidence type="ECO:0000313" key="3">
    <source>
        <dbReference type="Proteomes" id="UP000271098"/>
    </source>
</evidence>
<dbReference type="InterPro" id="IPR036757">
    <property type="entry name" value="TFR-like_dimer_dom_sf"/>
</dbReference>
<accession>A0A3P7QE57</accession>
<dbReference type="Gene3D" id="1.20.930.40">
    <property type="entry name" value="Transferrin receptor-like, dimerisation domain"/>
    <property type="match status" value="1"/>
</dbReference>
<dbReference type="GO" id="GO:0004180">
    <property type="term" value="F:carboxypeptidase activity"/>
    <property type="evidence" value="ECO:0007669"/>
    <property type="project" value="TreeGrafter"/>
</dbReference>
<dbReference type="InterPro" id="IPR039373">
    <property type="entry name" value="Peptidase_M28B"/>
</dbReference>
<gene>
    <name evidence="2" type="ORF">GPUH_LOCUS16870</name>
</gene>
<dbReference type="PANTHER" id="PTHR10404">
    <property type="entry name" value="N-ACETYLATED-ALPHA-LINKED ACIDIC DIPEPTIDASE"/>
    <property type="match status" value="1"/>
</dbReference>
<name>A0A3P7QE57_9BILA</name>
<reference evidence="2 3" key="1">
    <citation type="submission" date="2018-11" db="EMBL/GenBank/DDBJ databases">
        <authorList>
            <consortium name="Pathogen Informatics"/>
        </authorList>
    </citation>
    <scope>NUCLEOTIDE SEQUENCE [LARGE SCALE GENOMIC DNA]</scope>
</reference>